<evidence type="ECO:0000313" key="1">
    <source>
        <dbReference type="EMBL" id="MBB5350074.1"/>
    </source>
</evidence>
<keyword evidence="2" id="KW-1185">Reference proteome</keyword>
<proteinExistence type="predicted"/>
<dbReference type="AlphaFoldDB" id="A0A840V338"/>
<comment type="caution">
    <text evidence="1">The sequence shown here is derived from an EMBL/GenBank/DDBJ whole genome shotgun (WGS) entry which is preliminary data.</text>
</comment>
<name>A0A840V338_9BACT</name>
<sequence length="293" mass="33230">MAVPQNRIALVFDYDQTLSPRYMQDDVLFPEFGIDPQQFWSKCNQLVKEEQWDGELAYLKCLLDYLEMDRVTNARLQELGAGLRYFPGVPDVFDELSKLVLSSDHEAAGIVVEFYIISSGLKALLDGSPLASRVKRIFGCEFGENASGHISFPKRAISHTTKTQFLFRINKGMLDYSQDVNDHMPAELRPIPFENMVYVGDGPTDVPCFTVITRNGGQGIAVYNPEDPSGRSFRKCYQLCAHANRVKHIAPADYRQGSHLWLLLTEMVREIADRILRQRAEEKERGTVSAPTF</sequence>
<dbReference type="Gene3D" id="3.40.50.1000">
    <property type="entry name" value="HAD superfamily/HAD-like"/>
    <property type="match status" value="1"/>
</dbReference>
<evidence type="ECO:0000313" key="2">
    <source>
        <dbReference type="Proteomes" id="UP000557717"/>
    </source>
</evidence>
<dbReference type="EMBL" id="JACHFD010000001">
    <property type="protein sequence ID" value="MBB5350074.1"/>
    <property type="molecule type" value="Genomic_DNA"/>
</dbReference>
<gene>
    <name evidence="1" type="ORF">HNR46_000295</name>
</gene>
<dbReference type="Proteomes" id="UP000557717">
    <property type="component" value="Unassembled WGS sequence"/>
</dbReference>
<accession>A0A840V338</accession>
<reference evidence="1 2" key="1">
    <citation type="submission" date="2020-08" db="EMBL/GenBank/DDBJ databases">
        <title>Genomic Encyclopedia of Type Strains, Phase IV (KMG-IV): sequencing the most valuable type-strain genomes for metagenomic binning, comparative biology and taxonomic classification.</title>
        <authorList>
            <person name="Goeker M."/>
        </authorList>
    </citation>
    <scope>NUCLEOTIDE SEQUENCE [LARGE SCALE GENOMIC DNA]</scope>
    <source>
        <strain evidence="1 2">YC6886</strain>
    </source>
</reference>
<dbReference type="InterPro" id="IPR036412">
    <property type="entry name" value="HAD-like_sf"/>
</dbReference>
<protein>
    <recommendedName>
        <fullName evidence="3">Haloacid dehalogenase-like hydrolase</fullName>
    </recommendedName>
</protein>
<dbReference type="SUPFAM" id="SSF56784">
    <property type="entry name" value="HAD-like"/>
    <property type="match status" value="1"/>
</dbReference>
<organism evidence="1 2">
    <name type="scientific">Haloferula luteola</name>
    <dbReference type="NCBI Taxonomy" id="595692"/>
    <lineage>
        <taxon>Bacteria</taxon>
        <taxon>Pseudomonadati</taxon>
        <taxon>Verrucomicrobiota</taxon>
        <taxon>Verrucomicrobiia</taxon>
        <taxon>Verrucomicrobiales</taxon>
        <taxon>Verrucomicrobiaceae</taxon>
        <taxon>Haloferula</taxon>
    </lineage>
</organism>
<evidence type="ECO:0008006" key="3">
    <source>
        <dbReference type="Google" id="ProtNLM"/>
    </source>
</evidence>
<dbReference type="InterPro" id="IPR023214">
    <property type="entry name" value="HAD_sf"/>
</dbReference>
<dbReference type="RefSeq" id="WP_184015087.1">
    <property type="nucleotide sequence ID" value="NZ_JACHFD010000001.1"/>
</dbReference>